<proteinExistence type="predicted"/>
<evidence type="ECO:0000256" key="1">
    <source>
        <dbReference type="SAM" id="MobiDB-lite"/>
    </source>
</evidence>
<feature type="compositionally biased region" description="Basic and acidic residues" evidence="1">
    <location>
        <begin position="15"/>
        <end position="28"/>
    </location>
</feature>
<evidence type="ECO:0000313" key="3">
    <source>
        <dbReference type="Proteomes" id="UP001499967"/>
    </source>
</evidence>
<keyword evidence="3" id="KW-1185">Reference proteome</keyword>
<organism evidence="2 3">
    <name type="scientific">Pseudonocardia zijingensis</name>
    <dbReference type="NCBI Taxonomy" id="153376"/>
    <lineage>
        <taxon>Bacteria</taxon>
        <taxon>Bacillati</taxon>
        <taxon>Actinomycetota</taxon>
        <taxon>Actinomycetes</taxon>
        <taxon>Pseudonocardiales</taxon>
        <taxon>Pseudonocardiaceae</taxon>
        <taxon>Pseudonocardia</taxon>
    </lineage>
</organism>
<feature type="compositionally biased region" description="Basic residues" evidence="1">
    <location>
        <begin position="73"/>
        <end position="84"/>
    </location>
</feature>
<protein>
    <submittedName>
        <fullName evidence="2">Uncharacterized protein</fullName>
    </submittedName>
</protein>
<name>A0ABP4BG05_9PSEU</name>
<dbReference type="Proteomes" id="UP001499967">
    <property type="component" value="Unassembled WGS sequence"/>
</dbReference>
<gene>
    <name evidence="2" type="ORF">GCM10009559_47850</name>
</gene>
<comment type="caution">
    <text evidence="2">The sequence shown here is derived from an EMBL/GenBank/DDBJ whole genome shotgun (WGS) entry which is preliminary data.</text>
</comment>
<feature type="region of interest" description="Disordered" evidence="1">
    <location>
        <begin position="1"/>
        <end position="90"/>
    </location>
</feature>
<reference evidence="3" key="1">
    <citation type="journal article" date="2019" name="Int. J. Syst. Evol. Microbiol.">
        <title>The Global Catalogue of Microorganisms (GCM) 10K type strain sequencing project: providing services to taxonomists for standard genome sequencing and annotation.</title>
        <authorList>
            <consortium name="The Broad Institute Genomics Platform"/>
            <consortium name="The Broad Institute Genome Sequencing Center for Infectious Disease"/>
            <person name="Wu L."/>
            <person name="Ma J."/>
        </authorList>
    </citation>
    <scope>NUCLEOTIDE SEQUENCE [LARGE SCALE GENOMIC DNA]</scope>
    <source>
        <strain evidence="3">JCM 11117</strain>
    </source>
</reference>
<dbReference type="EMBL" id="BAAAHP010000142">
    <property type="protein sequence ID" value="GAA0948263.1"/>
    <property type="molecule type" value="Genomic_DNA"/>
</dbReference>
<evidence type="ECO:0000313" key="2">
    <source>
        <dbReference type="EMBL" id="GAA0948263.1"/>
    </source>
</evidence>
<accession>A0ABP4BG05</accession>
<sequence>MAVDFLQGRHPLQQCRDRQEGEECDGYRDHRRLRDRHEDGGDESGNSQGGREELEGQTGIVPEPTKGGAEAAHHRRTLNPRRYRPTGGGA</sequence>